<organism evidence="14 15">
    <name type="scientific">Alteromonas salexigens</name>
    <dbReference type="NCBI Taxonomy" id="2982530"/>
    <lineage>
        <taxon>Bacteria</taxon>
        <taxon>Pseudomonadati</taxon>
        <taxon>Pseudomonadota</taxon>
        <taxon>Gammaproteobacteria</taxon>
        <taxon>Alteromonadales</taxon>
        <taxon>Alteromonadaceae</taxon>
        <taxon>Alteromonas/Salinimonas group</taxon>
        <taxon>Alteromonas</taxon>
    </lineage>
</organism>
<protein>
    <recommendedName>
        <fullName evidence="9">Periplasmic chaperone PpiD</fullName>
    </recommendedName>
    <alternativeName>
        <fullName evidence="10">Periplasmic folding chaperone</fullName>
    </alternativeName>
</protein>
<gene>
    <name evidence="14" type="ORF">OCL06_14055</name>
</gene>
<evidence type="ECO:0000313" key="14">
    <source>
        <dbReference type="EMBL" id="MCU7555711.1"/>
    </source>
</evidence>
<dbReference type="PROSITE" id="PS50198">
    <property type="entry name" value="PPIC_PPIASE_2"/>
    <property type="match status" value="1"/>
</dbReference>
<dbReference type="SUPFAM" id="SSF54534">
    <property type="entry name" value="FKBP-like"/>
    <property type="match status" value="1"/>
</dbReference>
<dbReference type="PANTHER" id="PTHR47529:SF1">
    <property type="entry name" value="PERIPLASMIC CHAPERONE PPID"/>
    <property type="match status" value="1"/>
</dbReference>
<name>A0ABT2VQX6_9ALTE</name>
<evidence type="ECO:0000256" key="3">
    <source>
        <dbReference type="ARBA" id="ARBA00022519"/>
    </source>
</evidence>
<keyword evidence="15" id="KW-1185">Reference proteome</keyword>
<keyword evidence="4 12" id="KW-0812">Transmembrane</keyword>
<dbReference type="PANTHER" id="PTHR47529">
    <property type="entry name" value="PEPTIDYL-PROLYL CIS-TRANS ISOMERASE D"/>
    <property type="match status" value="1"/>
</dbReference>
<keyword evidence="5 12" id="KW-1133">Transmembrane helix</keyword>
<comment type="similarity">
    <text evidence="8">Belongs to the PpiD chaperone family.</text>
</comment>
<evidence type="ECO:0000256" key="7">
    <source>
        <dbReference type="ARBA" id="ARBA00023186"/>
    </source>
</evidence>
<evidence type="ECO:0000256" key="4">
    <source>
        <dbReference type="ARBA" id="ARBA00022692"/>
    </source>
</evidence>
<evidence type="ECO:0000256" key="10">
    <source>
        <dbReference type="ARBA" id="ARBA00042775"/>
    </source>
</evidence>
<dbReference type="Proteomes" id="UP001209257">
    <property type="component" value="Unassembled WGS sequence"/>
</dbReference>
<dbReference type="InterPro" id="IPR046357">
    <property type="entry name" value="PPIase_dom_sf"/>
</dbReference>
<feature type="domain" description="PpiC" evidence="13">
    <location>
        <begin position="268"/>
        <end position="366"/>
    </location>
</feature>
<evidence type="ECO:0000256" key="12">
    <source>
        <dbReference type="SAM" id="Phobius"/>
    </source>
</evidence>
<accession>A0ABT2VQX6</accession>
<dbReference type="Gene3D" id="1.10.4030.10">
    <property type="entry name" value="Porin chaperone SurA, peptide-binding domain"/>
    <property type="match status" value="1"/>
</dbReference>
<evidence type="ECO:0000256" key="1">
    <source>
        <dbReference type="ARBA" id="ARBA00004382"/>
    </source>
</evidence>
<keyword evidence="11" id="KW-0413">Isomerase</keyword>
<dbReference type="InterPro" id="IPR027304">
    <property type="entry name" value="Trigger_fact/SurA_dom_sf"/>
</dbReference>
<keyword evidence="11" id="KW-0697">Rotamase</keyword>
<dbReference type="SUPFAM" id="SSF109998">
    <property type="entry name" value="Triger factor/SurA peptide-binding domain-like"/>
    <property type="match status" value="1"/>
</dbReference>
<proteinExistence type="inferred from homology"/>
<dbReference type="InterPro" id="IPR000297">
    <property type="entry name" value="PPIase_PpiC"/>
</dbReference>
<evidence type="ECO:0000256" key="2">
    <source>
        <dbReference type="ARBA" id="ARBA00022475"/>
    </source>
</evidence>
<comment type="caution">
    <text evidence="14">The sequence shown here is derived from an EMBL/GenBank/DDBJ whole genome shotgun (WGS) entry which is preliminary data.</text>
</comment>
<reference evidence="15" key="1">
    <citation type="submission" date="2023-07" db="EMBL/GenBank/DDBJ databases">
        <title>Study on multiphase classification of strain Alteromonas salexigens isolated from the Yellow Sea.</title>
        <authorList>
            <person name="Sun L."/>
        </authorList>
    </citation>
    <scope>NUCLEOTIDE SEQUENCE [LARGE SCALE GENOMIC DNA]</scope>
    <source>
        <strain evidence="15">ASW11-19</strain>
    </source>
</reference>
<evidence type="ECO:0000256" key="6">
    <source>
        <dbReference type="ARBA" id="ARBA00023136"/>
    </source>
</evidence>
<keyword evidence="7" id="KW-0143">Chaperone</keyword>
<comment type="subcellular location">
    <subcellularLocation>
        <location evidence="1">Cell inner membrane</location>
        <topology evidence="1">Single-pass type II membrane protein</topology>
        <orientation evidence="1">Periplasmic side</orientation>
    </subcellularLocation>
</comment>
<evidence type="ECO:0000256" key="5">
    <source>
        <dbReference type="ARBA" id="ARBA00022989"/>
    </source>
</evidence>
<sequence>MLERIREGSQGPWAMIVIGLIVLSFVFAGVGSYLTSSGSTAAATVNGEEITAQELERAYQNQRGRMESQYGESIANLFANENYLQDFRRNVLDRLIAEKLVQQKATELGLRVSDEQIRETIVTMPEFQYNGQFDNERFKAILSQNGYQPADFRDYLRTQMTQSQLAAALTNSEFALPSEIQRANALQQQTRDAKTVLVSAEPFAESVTVSDEDVQAYYNENISAFDTEERIQAAYVVLDADSLKDDVTVTEDEVASYYENNMGAYMTEEERRVSHILIEPGDDEQAARERAEALLAQLKDGADFADLAEEHSDDTFSAENGGDLDFITAEMMDPAFDEAAFALENVGDYSDVVEGEFGFHIIKLTDIKEEQVTALADVKQEIRDTLATDKAMERFYELQNRMAEVAFEMPDTLQDVAGVANVDVQETGFYTRNTAPAPLDSANAVDIAFSAELIEDRVNSDIIELSPTRVAVMRVAGHEPQRTQALEEVSESIVATLRAEKAQSKAEQWAQEVVEALRNGEDVTAKLNEYGLEWRAHEAVSRNGGDLARALVDTLFRLSPAEGENLEVTALASGDVGIVQLLDVNKGAELPEEARESLSQQLAQLHSQTMYQTYVDALREEAEVTVNPNL</sequence>
<dbReference type="Pfam" id="PF13616">
    <property type="entry name" value="Rotamase_3"/>
    <property type="match status" value="1"/>
</dbReference>
<dbReference type="RefSeq" id="WP_262995628.1">
    <property type="nucleotide sequence ID" value="NZ_JAOTJC010000012.1"/>
</dbReference>
<keyword evidence="6 12" id="KW-0472">Membrane</keyword>
<keyword evidence="2" id="KW-1003">Cell membrane</keyword>
<dbReference type="Pfam" id="PF13624">
    <property type="entry name" value="SurA_N_3"/>
    <property type="match status" value="1"/>
</dbReference>
<feature type="transmembrane region" description="Helical" evidence="12">
    <location>
        <begin position="12"/>
        <end position="34"/>
    </location>
</feature>
<evidence type="ECO:0000256" key="8">
    <source>
        <dbReference type="ARBA" id="ARBA00038408"/>
    </source>
</evidence>
<evidence type="ECO:0000313" key="15">
    <source>
        <dbReference type="Proteomes" id="UP001209257"/>
    </source>
</evidence>
<keyword evidence="3" id="KW-0997">Cell inner membrane</keyword>
<evidence type="ECO:0000256" key="9">
    <source>
        <dbReference type="ARBA" id="ARBA00040743"/>
    </source>
</evidence>
<evidence type="ECO:0000259" key="13">
    <source>
        <dbReference type="PROSITE" id="PS50198"/>
    </source>
</evidence>
<evidence type="ECO:0000256" key="11">
    <source>
        <dbReference type="PROSITE-ProRule" id="PRU00278"/>
    </source>
</evidence>
<dbReference type="EMBL" id="JAOTJC010000012">
    <property type="protein sequence ID" value="MCU7555711.1"/>
    <property type="molecule type" value="Genomic_DNA"/>
</dbReference>
<dbReference type="Gene3D" id="3.10.50.40">
    <property type="match status" value="1"/>
</dbReference>
<dbReference type="InterPro" id="IPR052029">
    <property type="entry name" value="PpiD_chaperone"/>
</dbReference>